<dbReference type="Proteomes" id="UP001140206">
    <property type="component" value="Chromosome 4"/>
</dbReference>
<dbReference type="PANTHER" id="PTHR31111">
    <property type="entry name" value="BNAA05G37150D PROTEIN-RELATED"/>
    <property type="match status" value="1"/>
</dbReference>
<sequence>MEYSNHQGQPTRESSSKEILKPQTPSSDGFHLPIEITSNILSRLPVPTVLLFRLVCKAWSHLTRTDSFIQQHLENFGKKEKDYGSVYIRNDFFEYTLFYCSNGHSRSVKIDEISPEWFYISNSCHGLVCVYNQDISIVTIRIINPAIDDNFVELPDVGMTKSKVLNVCLCYDDQANNYKVVRFYCSSNGKGMGIEVLTLGDTTWRQVGEIGEIPTGFTDVAQFASGAMHWKAYGEKIFFFKTTEETFGFIESPDVDADDDDMIMRMRKQIDLTVYEGCLCFVTRHWHPWKLKFFVMEDYVHRVWIEYVIDLMKMDETPFSDINGFDRCSEYRSIKVQRGKFLLDNSPRYESSPKKKLYYYNPKTESFENCDDTQEKGYQYKESFVSASKFCNEKI</sequence>
<dbReference type="Pfam" id="PF08268">
    <property type="entry name" value="FBA_3"/>
    <property type="match status" value="1"/>
</dbReference>
<reference evidence="3" key="1">
    <citation type="submission" date="2022-08" db="EMBL/GenBank/DDBJ databases">
        <authorList>
            <person name="Marques A."/>
        </authorList>
    </citation>
    <scope>NUCLEOTIDE SEQUENCE</scope>
    <source>
        <strain evidence="3">RhyPub2mFocal</strain>
        <tissue evidence="3">Leaves</tissue>
    </source>
</reference>
<dbReference type="PROSITE" id="PS50181">
    <property type="entry name" value="FBOX"/>
    <property type="match status" value="1"/>
</dbReference>
<dbReference type="CDD" id="cd22157">
    <property type="entry name" value="F-box_AtFBW1-like"/>
    <property type="match status" value="1"/>
</dbReference>
<comment type="caution">
    <text evidence="3">The sequence shown here is derived from an EMBL/GenBank/DDBJ whole genome shotgun (WGS) entry which is preliminary data.</text>
</comment>
<dbReference type="InterPro" id="IPR036047">
    <property type="entry name" value="F-box-like_dom_sf"/>
</dbReference>
<feature type="compositionally biased region" description="Polar residues" evidence="1">
    <location>
        <begin position="1"/>
        <end position="13"/>
    </location>
</feature>
<protein>
    <submittedName>
        <fullName evidence="3">F-box and associated interaction domains-containing protein</fullName>
    </submittedName>
</protein>
<accession>A0AAV8DD86</accession>
<dbReference type="Pfam" id="PF00646">
    <property type="entry name" value="F-box"/>
    <property type="match status" value="1"/>
</dbReference>
<dbReference type="InterPro" id="IPR013187">
    <property type="entry name" value="F-box-assoc_dom_typ3"/>
</dbReference>
<evidence type="ECO:0000313" key="4">
    <source>
        <dbReference type="Proteomes" id="UP001140206"/>
    </source>
</evidence>
<dbReference type="SUPFAM" id="SSF81383">
    <property type="entry name" value="F-box domain"/>
    <property type="match status" value="1"/>
</dbReference>
<dbReference type="InterPro" id="IPR001810">
    <property type="entry name" value="F-box_dom"/>
</dbReference>
<name>A0AAV8DD86_9POAL</name>
<proteinExistence type="predicted"/>
<organism evidence="3 4">
    <name type="scientific">Rhynchospora pubera</name>
    <dbReference type="NCBI Taxonomy" id="906938"/>
    <lineage>
        <taxon>Eukaryota</taxon>
        <taxon>Viridiplantae</taxon>
        <taxon>Streptophyta</taxon>
        <taxon>Embryophyta</taxon>
        <taxon>Tracheophyta</taxon>
        <taxon>Spermatophyta</taxon>
        <taxon>Magnoliopsida</taxon>
        <taxon>Liliopsida</taxon>
        <taxon>Poales</taxon>
        <taxon>Cyperaceae</taxon>
        <taxon>Cyperoideae</taxon>
        <taxon>Rhynchosporeae</taxon>
        <taxon>Rhynchospora</taxon>
    </lineage>
</organism>
<evidence type="ECO:0000256" key="1">
    <source>
        <dbReference type="SAM" id="MobiDB-lite"/>
    </source>
</evidence>
<feature type="region of interest" description="Disordered" evidence="1">
    <location>
        <begin position="1"/>
        <end position="26"/>
    </location>
</feature>
<dbReference type="NCBIfam" id="TIGR01640">
    <property type="entry name" value="F_box_assoc_1"/>
    <property type="match status" value="1"/>
</dbReference>
<evidence type="ECO:0000259" key="2">
    <source>
        <dbReference type="PROSITE" id="PS50181"/>
    </source>
</evidence>
<feature type="domain" description="F-box" evidence="2">
    <location>
        <begin position="26"/>
        <end position="72"/>
    </location>
</feature>
<dbReference type="AlphaFoldDB" id="A0AAV8DD86"/>
<dbReference type="Gene3D" id="1.20.1280.50">
    <property type="match status" value="1"/>
</dbReference>
<gene>
    <name evidence="3" type="ORF">LUZ62_076274</name>
</gene>
<dbReference type="InterPro" id="IPR017451">
    <property type="entry name" value="F-box-assoc_interact_dom"/>
</dbReference>
<dbReference type="PANTHER" id="PTHR31111:SF134">
    <property type="entry name" value="F-BOX ASSOCIATED INTERACTION DOMAIN-CONTAINING PROTEIN"/>
    <property type="match status" value="1"/>
</dbReference>
<evidence type="ECO:0000313" key="3">
    <source>
        <dbReference type="EMBL" id="KAJ4765899.1"/>
    </source>
</evidence>
<keyword evidence="4" id="KW-1185">Reference proteome</keyword>
<dbReference type="SMART" id="SM00256">
    <property type="entry name" value="FBOX"/>
    <property type="match status" value="1"/>
</dbReference>
<dbReference type="EMBL" id="JAMFTS010000004">
    <property type="protein sequence ID" value="KAJ4765899.1"/>
    <property type="molecule type" value="Genomic_DNA"/>
</dbReference>